<keyword evidence="4 5" id="KW-0539">Nucleus</keyword>
<evidence type="ECO:0000256" key="5">
    <source>
        <dbReference type="RuleBase" id="RU000682"/>
    </source>
</evidence>
<evidence type="ECO:0000256" key="6">
    <source>
        <dbReference type="RuleBase" id="RU369038"/>
    </source>
</evidence>
<dbReference type="CDD" id="cd00086">
    <property type="entry name" value="homeodomain"/>
    <property type="match status" value="1"/>
</dbReference>
<evidence type="ECO:0000256" key="1">
    <source>
        <dbReference type="ARBA" id="ARBA00004123"/>
    </source>
</evidence>
<comment type="similarity">
    <text evidence="6">Belongs to the HD-ZIP homeobox family. Class I subfamily.</text>
</comment>
<keyword evidence="10" id="KW-1185">Reference proteome</keyword>
<dbReference type="GO" id="GO:0043565">
    <property type="term" value="F:sequence-specific DNA binding"/>
    <property type="evidence" value="ECO:0007669"/>
    <property type="project" value="TreeGrafter"/>
</dbReference>
<dbReference type="PANTHER" id="PTHR24326:SF622">
    <property type="entry name" value="HOMEOBOX-LEUCINE ZIPPER PROTEIN"/>
    <property type="match status" value="1"/>
</dbReference>
<dbReference type="InterPro" id="IPR017970">
    <property type="entry name" value="Homeobox_CS"/>
</dbReference>
<evidence type="ECO:0000256" key="4">
    <source>
        <dbReference type="PROSITE-ProRule" id="PRU00108"/>
    </source>
</evidence>
<evidence type="ECO:0000259" key="8">
    <source>
        <dbReference type="PROSITE" id="PS50071"/>
    </source>
</evidence>
<dbReference type="InterPro" id="IPR045224">
    <property type="entry name" value="HDZip_class_I_plant"/>
</dbReference>
<dbReference type="PROSITE" id="PS50071">
    <property type="entry name" value="HOMEOBOX_2"/>
    <property type="match status" value="1"/>
</dbReference>
<proteinExistence type="inferred from homology"/>
<name>A0A8X7Y1N3_POPTO</name>
<dbReference type="GO" id="GO:0045893">
    <property type="term" value="P:positive regulation of DNA-templated transcription"/>
    <property type="evidence" value="ECO:0007669"/>
    <property type="project" value="TreeGrafter"/>
</dbReference>
<reference evidence="9" key="1">
    <citation type="journal article" date="2020" name="bioRxiv">
        <title>Hybrid origin of Populus tomentosa Carr. identified through genome sequencing and phylogenomic analysis.</title>
        <authorList>
            <person name="An X."/>
            <person name="Gao K."/>
            <person name="Chen Z."/>
            <person name="Li J."/>
            <person name="Yang X."/>
            <person name="Yang X."/>
            <person name="Zhou J."/>
            <person name="Guo T."/>
            <person name="Zhao T."/>
            <person name="Huang S."/>
            <person name="Miao D."/>
            <person name="Khan W.U."/>
            <person name="Rao P."/>
            <person name="Ye M."/>
            <person name="Lei B."/>
            <person name="Liao W."/>
            <person name="Wang J."/>
            <person name="Ji L."/>
            <person name="Li Y."/>
            <person name="Guo B."/>
            <person name="Mustafa N.S."/>
            <person name="Li S."/>
            <person name="Yun Q."/>
            <person name="Keller S.R."/>
            <person name="Mao J."/>
            <person name="Zhang R."/>
            <person name="Strauss S.H."/>
        </authorList>
    </citation>
    <scope>NUCLEOTIDE SEQUENCE</scope>
    <source>
        <strain evidence="9">GM15</strain>
        <tissue evidence="9">Leaf</tissue>
    </source>
</reference>
<feature type="region of interest" description="Disordered" evidence="7">
    <location>
        <begin position="1"/>
        <end position="22"/>
    </location>
</feature>
<dbReference type="GO" id="GO:0005634">
    <property type="term" value="C:nucleus"/>
    <property type="evidence" value="ECO:0007669"/>
    <property type="project" value="UniProtKB-SubCell"/>
</dbReference>
<dbReference type="EMBL" id="JAAWWB010000033">
    <property type="protein sequence ID" value="KAG6742409.1"/>
    <property type="molecule type" value="Genomic_DNA"/>
</dbReference>
<comment type="function">
    <text evidence="6">Transcription factor.</text>
</comment>
<dbReference type="PROSITE" id="PS00027">
    <property type="entry name" value="HOMEOBOX_1"/>
    <property type="match status" value="1"/>
</dbReference>
<keyword evidence="4 5" id="KW-0238">DNA-binding</keyword>
<keyword evidence="4 5" id="KW-0371">Homeobox</keyword>
<evidence type="ECO:0000256" key="3">
    <source>
        <dbReference type="ARBA" id="ARBA00023163"/>
    </source>
</evidence>
<dbReference type="OrthoDB" id="6159439at2759"/>
<gene>
    <name evidence="9" type="ORF">POTOM_053280</name>
</gene>
<dbReference type="Pfam" id="PF00046">
    <property type="entry name" value="Homeodomain"/>
    <property type="match status" value="1"/>
</dbReference>
<dbReference type="Proteomes" id="UP000886885">
    <property type="component" value="Chromosome 17A"/>
</dbReference>
<accession>A0A8X7Y1N3</accession>
<dbReference type="GO" id="GO:0000981">
    <property type="term" value="F:DNA-binding transcription factor activity, RNA polymerase II-specific"/>
    <property type="evidence" value="ECO:0007669"/>
    <property type="project" value="UniProtKB-UniRule"/>
</dbReference>
<dbReference type="PANTHER" id="PTHR24326">
    <property type="entry name" value="HOMEOBOX-LEUCINE ZIPPER PROTEIN"/>
    <property type="match status" value="1"/>
</dbReference>
<evidence type="ECO:0000313" key="9">
    <source>
        <dbReference type="EMBL" id="KAG6742409.1"/>
    </source>
</evidence>
<feature type="domain" description="Homeobox" evidence="8">
    <location>
        <begin position="15"/>
        <end position="75"/>
    </location>
</feature>
<evidence type="ECO:0000256" key="2">
    <source>
        <dbReference type="ARBA" id="ARBA00023015"/>
    </source>
</evidence>
<dbReference type="InterPro" id="IPR001356">
    <property type="entry name" value="HD"/>
</dbReference>
<evidence type="ECO:0000256" key="7">
    <source>
        <dbReference type="SAM" id="MobiDB-lite"/>
    </source>
</evidence>
<organism evidence="9 10">
    <name type="scientific">Populus tomentosa</name>
    <name type="common">Chinese white poplar</name>
    <dbReference type="NCBI Taxonomy" id="118781"/>
    <lineage>
        <taxon>Eukaryota</taxon>
        <taxon>Viridiplantae</taxon>
        <taxon>Streptophyta</taxon>
        <taxon>Embryophyta</taxon>
        <taxon>Tracheophyta</taxon>
        <taxon>Spermatophyta</taxon>
        <taxon>Magnoliopsida</taxon>
        <taxon>eudicotyledons</taxon>
        <taxon>Gunneridae</taxon>
        <taxon>Pentapetalae</taxon>
        <taxon>rosids</taxon>
        <taxon>fabids</taxon>
        <taxon>Malpighiales</taxon>
        <taxon>Salicaceae</taxon>
        <taxon>Saliceae</taxon>
        <taxon>Populus</taxon>
    </lineage>
</organism>
<keyword evidence="2 6" id="KW-0805">Transcription regulation</keyword>
<dbReference type="AlphaFoldDB" id="A0A8X7Y1N3"/>
<protein>
    <recommendedName>
        <fullName evidence="6">Homeobox-leucine zipper protein</fullName>
    </recommendedName>
    <alternativeName>
        <fullName evidence="6">HD-ZIP protein</fullName>
    </alternativeName>
    <alternativeName>
        <fullName evidence="6">Homeodomain transcription factor</fullName>
    </alternativeName>
</protein>
<keyword evidence="3 6" id="KW-0804">Transcription</keyword>
<sequence>MDSHLHHQTQSQGNRPLKPRKKRLARDQLNLLETSFNANQKLKAEHKTELARQLGVPPKQVAIWYQNRRARHKNDAIEHDYMNIQLELGNVLAENIRLEKQVSMLKFELNKVQQMILFGPTSSAATLPSVSGSSEEQANSSSPGNMICNWGDAGNDDIFPVEEIYTYMTKSNQFDISCAKLLYLLHTAASCSAICTHNSPVTVEAQDFKIQDVVQEKDHNIPKARTLNRKQHISSFSDKKGT</sequence>
<comment type="caution">
    <text evidence="9">The sequence shown here is derived from an EMBL/GenBank/DDBJ whole genome shotgun (WGS) entry which is preliminary data.</text>
</comment>
<evidence type="ECO:0000313" key="10">
    <source>
        <dbReference type="Proteomes" id="UP000886885"/>
    </source>
</evidence>
<dbReference type="SMART" id="SM00389">
    <property type="entry name" value="HOX"/>
    <property type="match status" value="1"/>
</dbReference>
<feature type="DNA-binding region" description="Homeobox" evidence="4">
    <location>
        <begin position="17"/>
        <end position="76"/>
    </location>
</feature>
<comment type="subcellular location">
    <subcellularLocation>
        <location evidence="1 4 5">Nucleus</location>
    </subcellularLocation>
</comment>